<evidence type="ECO:0000313" key="1">
    <source>
        <dbReference type="EMBL" id="EKC47254.1"/>
    </source>
</evidence>
<sequence>MITYVSKTCKDPAKAIQLYTYLLSDEGQILTNYGVEGETYTINADGKYELTDAAKELQANDNDRFKKEMRLGEFIPFGH</sequence>
<accession>K1RVB5</accession>
<gene>
    <name evidence="1" type="ORF">LEA_19468</name>
</gene>
<dbReference type="Gene3D" id="3.40.190.10">
    <property type="entry name" value="Periplasmic binding protein-like II"/>
    <property type="match status" value="1"/>
</dbReference>
<feature type="non-terminal residue" evidence="1">
    <location>
        <position position="79"/>
    </location>
</feature>
<name>K1RVB5_9ZZZZ</name>
<protein>
    <submittedName>
        <fullName evidence="1">ABC transporter, substrate-binding protein</fullName>
    </submittedName>
</protein>
<proteinExistence type="predicted"/>
<comment type="caution">
    <text evidence="1">The sequence shown here is derived from an EMBL/GenBank/DDBJ whole genome shotgun (WGS) entry which is preliminary data.</text>
</comment>
<reference evidence="1" key="1">
    <citation type="journal article" date="2013" name="Environ. Microbiol.">
        <title>Microbiota from the distal guts of lean and obese adolescents exhibit partial functional redundancy besides clear differences in community structure.</title>
        <authorList>
            <person name="Ferrer M."/>
            <person name="Ruiz A."/>
            <person name="Lanza F."/>
            <person name="Haange S.B."/>
            <person name="Oberbach A."/>
            <person name="Till H."/>
            <person name="Bargiela R."/>
            <person name="Campoy C."/>
            <person name="Segura M.T."/>
            <person name="Richter M."/>
            <person name="von Bergen M."/>
            <person name="Seifert J."/>
            <person name="Suarez A."/>
        </authorList>
    </citation>
    <scope>NUCLEOTIDE SEQUENCE</scope>
</reference>
<dbReference type="AlphaFoldDB" id="K1RVB5"/>
<dbReference type="EMBL" id="AJWY01013388">
    <property type="protein sequence ID" value="EKC47254.1"/>
    <property type="molecule type" value="Genomic_DNA"/>
</dbReference>
<dbReference type="SUPFAM" id="SSF53850">
    <property type="entry name" value="Periplasmic binding protein-like II"/>
    <property type="match status" value="1"/>
</dbReference>
<organism evidence="1">
    <name type="scientific">human gut metagenome</name>
    <dbReference type="NCBI Taxonomy" id="408170"/>
    <lineage>
        <taxon>unclassified sequences</taxon>
        <taxon>metagenomes</taxon>
        <taxon>organismal metagenomes</taxon>
    </lineage>
</organism>